<evidence type="ECO:0000256" key="4">
    <source>
        <dbReference type="ARBA" id="ARBA00022927"/>
    </source>
</evidence>
<evidence type="ECO:0000256" key="5">
    <source>
        <dbReference type="ARBA" id="ARBA00023242"/>
    </source>
</evidence>
<dbReference type="InterPro" id="IPR001494">
    <property type="entry name" value="Importin-beta_N"/>
</dbReference>
<accession>A0A427YCR0</accession>
<comment type="caution">
    <text evidence="8">The sequence shown here is derived from an EMBL/GenBank/DDBJ whole genome shotgun (WGS) entry which is preliminary data.</text>
</comment>
<dbReference type="Pfam" id="PF18777">
    <property type="entry name" value="CRM1_repeat"/>
    <property type="match status" value="1"/>
</dbReference>
<dbReference type="InterPro" id="IPR013598">
    <property type="entry name" value="Exportin-1/Importin-b-like"/>
</dbReference>
<dbReference type="GO" id="GO:0000055">
    <property type="term" value="P:ribosomal large subunit export from nucleus"/>
    <property type="evidence" value="ECO:0007669"/>
    <property type="project" value="TreeGrafter"/>
</dbReference>
<evidence type="ECO:0000313" key="9">
    <source>
        <dbReference type="Proteomes" id="UP000279259"/>
    </source>
</evidence>
<dbReference type="GO" id="GO:0006611">
    <property type="term" value="P:protein export from nucleus"/>
    <property type="evidence" value="ECO:0007669"/>
    <property type="project" value="InterPro"/>
</dbReference>
<keyword evidence="9" id="KW-1185">Reference proteome</keyword>
<dbReference type="SMART" id="SM01102">
    <property type="entry name" value="CRM1_C"/>
    <property type="match status" value="1"/>
</dbReference>
<dbReference type="SUPFAM" id="SSF48371">
    <property type="entry name" value="ARM repeat"/>
    <property type="match status" value="1"/>
</dbReference>
<sequence length="1086" mass="122993">MGILDFSKDLDINLLDQVVQAFYTGAGEQQQTAQRVLTQFQESQDAWQRVPAVLETSQNLNTKYIALQILEKLVQTRWKALPADQQSGIRNFIVQVTVDISSDEARMRREKGYLNKLNLVLVQILKQAWPKDWPSFIPEIVASSRTNLSLCENNMIILKLLSEEIFDFSAEQMTQAKTKALKQTMCSEFSDIFNLCNEVLEKANKPSLIKATLETLLRFLNWIPLGYIFETQIIDYLFLEVPDFRNVTLKCLSEIGALNIGPEYNDKFVALFNVVMTSVNRMVPPSTDIAAAYASSDDEDQQLIKNLALFLTNFLHTHLRLIENPENTELLINAHLYLIKISTVDDREVFKICLEYWGKLVAELYEEIQSLPIGDINPLMNLNLGGLGGGLNGPQGLALNGVPLRKNIYAEILSNLRLVMIEKMVKPEEVLIVENDEGEIVREFMKESDTIVLYKSMREVLVYLTHLDVNDTEQIMTDKLAKQIDGSEWSWNNLNTLCWAIGSISGAMNEETEKRFLVTVIKDLLGLTEMKRGKDNKAVCASDIMYIVGQYPRFLKAHWKFLKTVVNKLFEFMHETHEGVQDMACDTFIKIAQKCRRHFVMQQAGEHEPFIDEILRTLHRITVDLAPQQVHTFYEAVGYMISAQPNKPTQERLIEKLMELPNNAWDNLMQQAASNVDVLGNTENVKIMSNILKTNVSACTSIGSFFLPQLGRIWLDMLGLYKAVSEIISTQVEQQGELARRIALSRLIATKTPKVRSLRTIKKEILKLVETYVRKAEDLEGVNANLIPGLLDAILGDYNRNVPAARDAEVLNVMATIVSKLGSLLIPQIAPILDAVFEPTLGMINQDFAEFPEHRVGFFKLLRAINLTCFPALLELPPAQFKLVMDSVVWAFKHTMRDIADTGLNIAFEIVNNFASSSPEIANQFYQQYLLSMLGDVLYVLTDADHKSGFKMQAILLARLISLVETGSVQAPLFDPATVSNPNMGNAEFLKGYIAELLANAFQHVQPANISAFVNLMFEHSADPVKFKFTLRDFLISLKEFSGDNAELYIEEKEAETERKQREEREMAMRVPGMLKPAQLDDDADL</sequence>
<dbReference type="SMART" id="SM00913">
    <property type="entry name" value="IBN_N"/>
    <property type="match status" value="1"/>
</dbReference>
<keyword evidence="5" id="KW-0539">Nucleus</keyword>
<dbReference type="STRING" id="1890683.A0A427YCR0"/>
<dbReference type="FunFam" id="1.25.10.10:FF:000022">
    <property type="entry name" value="protein EXPORTIN 1A"/>
    <property type="match status" value="1"/>
</dbReference>
<dbReference type="InterPro" id="IPR040485">
    <property type="entry name" value="XPO1_repeat_3"/>
</dbReference>
<organism evidence="8 9">
    <name type="scientific">Saitozyma podzolica</name>
    <dbReference type="NCBI Taxonomy" id="1890683"/>
    <lineage>
        <taxon>Eukaryota</taxon>
        <taxon>Fungi</taxon>
        <taxon>Dikarya</taxon>
        <taxon>Basidiomycota</taxon>
        <taxon>Agaricomycotina</taxon>
        <taxon>Tremellomycetes</taxon>
        <taxon>Tremellales</taxon>
        <taxon>Trimorphomycetaceae</taxon>
        <taxon>Saitozyma</taxon>
    </lineage>
</organism>
<dbReference type="Pfam" id="PF03810">
    <property type="entry name" value="IBN_N"/>
    <property type="match status" value="1"/>
</dbReference>
<dbReference type="PROSITE" id="PS50166">
    <property type="entry name" value="IMPORTIN_B_NT"/>
    <property type="match status" value="1"/>
</dbReference>
<dbReference type="Gene3D" id="1.25.10.10">
    <property type="entry name" value="Leucine-rich Repeat Variant"/>
    <property type="match status" value="1"/>
</dbReference>
<dbReference type="GO" id="GO:0000056">
    <property type="term" value="P:ribosomal small subunit export from nucleus"/>
    <property type="evidence" value="ECO:0007669"/>
    <property type="project" value="TreeGrafter"/>
</dbReference>
<dbReference type="InterPro" id="IPR011989">
    <property type="entry name" value="ARM-like"/>
</dbReference>
<dbReference type="Proteomes" id="UP000279259">
    <property type="component" value="Unassembled WGS sequence"/>
</dbReference>
<evidence type="ECO:0000256" key="3">
    <source>
        <dbReference type="ARBA" id="ARBA00022448"/>
    </source>
</evidence>
<dbReference type="Pfam" id="PF08389">
    <property type="entry name" value="Xpo1"/>
    <property type="match status" value="1"/>
</dbReference>
<evidence type="ECO:0000256" key="6">
    <source>
        <dbReference type="SAM" id="MobiDB-lite"/>
    </source>
</evidence>
<feature type="domain" description="Importin N-terminal" evidence="7">
    <location>
        <begin position="33"/>
        <end position="99"/>
    </location>
</feature>
<dbReference type="PANTHER" id="PTHR11223:SF2">
    <property type="entry name" value="EXPORTIN-1"/>
    <property type="match status" value="1"/>
</dbReference>
<dbReference type="GO" id="GO:0005049">
    <property type="term" value="F:nuclear export signal receptor activity"/>
    <property type="evidence" value="ECO:0007669"/>
    <property type="project" value="InterPro"/>
</dbReference>
<comment type="subcellular location">
    <subcellularLocation>
        <location evidence="1">Nucleus</location>
    </subcellularLocation>
</comment>
<dbReference type="EMBL" id="RSCD01000016">
    <property type="protein sequence ID" value="RSH88856.1"/>
    <property type="molecule type" value="Genomic_DNA"/>
</dbReference>
<dbReference type="OrthoDB" id="27218at2759"/>
<dbReference type="InterPro" id="IPR041235">
    <property type="entry name" value="Exp1_repeat_2"/>
</dbReference>
<dbReference type="Pfam" id="PF18787">
    <property type="entry name" value="CRM1_repeat_3"/>
    <property type="match status" value="1"/>
</dbReference>
<dbReference type="InterPro" id="IPR016024">
    <property type="entry name" value="ARM-type_fold"/>
</dbReference>
<feature type="region of interest" description="Disordered" evidence="6">
    <location>
        <begin position="1052"/>
        <end position="1086"/>
    </location>
</feature>
<dbReference type="GO" id="GO:0031267">
    <property type="term" value="F:small GTPase binding"/>
    <property type="evidence" value="ECO:0007669"/>
    <property type="project" value="InterPro"/>
</dbReference>
<dbReference type="InterPro" id="IPR045065">
    <property type="entry name" value="XPO1/5"/>
</dbReference>
<evidence type="ECO:0000259" key="7">
    <source>
        <dbReference type="PROSITE" id="PS50166"/>
    </source>
</evidence>
<feature type="compositionally biased region" description="Basic and acidic residues" evidence="6">
    <location>
        <begin position="1052"/>
        <end position="1068"/>
    </location>
</feature>
<dbReference type="PANTHER" id="PTHR11223">
    <property type="entry name" value="EXPORTIN 1/5"/>
    <property type="match status" value="1"/>
</dbReference>
<dbReference type="Pfam" id="PF08767">
    <property type="entry name" value="CRM1_C"/>
    <property type="match status" value="1"/>
</dbReference>
<evidence type="ECO:0000256" key="1">
    <source>
        <dbReference type="ARBA" id="ARBA00004123"/>
    </source>
</evidence>
<gene>
    <name evidence="8" type="primary">CRM1</name>
    <name evidence="8" type="ORF">EHS25_003084</name>
</gene>
<dbReference type="InterPro" id="IPR041123">
    <property type="entry name" value="CRM1_repeat"/>
</dbReference>
<name>A0A427YCR0_9TREE</name>
<dbReference type="GO" id="GO:0005737">
    <property type="term" value="C:cytoplasm"/>
    <property type="evidence" value="ECO:0007669"/>
    <property type="project" value="TreeGrafter"/>
</dbReference>
<evidence type="ECO:0000313" key="8">
    <source>
        <dbReference type="EMBL" id="RSH88856.1"/>
    </source>
</evidence>
<proteinExistence type="inferred from homology"/>
<dbReference type="AlphaFoldDB" id="A0A427YCR0"/>
<keyword evidence="4" id="KW-0653">Protein transport</keyword>
<dbReference type="InterPro" id="IPR014877">
    <property type="entry name" value="XPO1_C_dom"/>
</dbReference>
<keyword evidence="3" id="KW-0813">Transport</keyword>
<reference evidence="8 9" key="1">
    <citation type="submission" date="2018-11" db="EMBL/GenBank/DDBJ databases">
        <title>Genome sequence of Saitozyma podzolica DSM 27192.</title>
        <authorList>
            <person name="Aliyu H."/>
            <person name="Gorte O."/>
            <person name="Ochsenreither K."/>
        </authorList>
    </citation>
    <scope>NUCLEOTIDE SEQUENCE [LARGE SCALE GENOMIC DNA]</scope>
    <source>
        <strain evidence="8 9">DSM 27192</strain>
    </source>
</reference>
<dbReference type="Pfam" id="PF18784">
    <property type="entry name" value="CRM1_repeat_2"/>
    <property type="match status" value="1"/>
</dbReference>
<comment type="similarity">
    <text evidence="2">Belongs to the exportin family.</text>
</comment>
<dbReference type="GO" id="GO:0005634">
    <property type="term" value="C:nucleus"/>
    <property type="evidence" value="ECO:0007669"/>
    <property type="project" value="UniProtKB-SubCell"/>
</dbReference>
<evidence type="ECO:0000256" key="2">
    <source>
        <dbReference type="ARBA" id="ARBA00009466"/>
    </source>
</evidence>
<protein>
    <submittedName>
        <fullName evidence="8">Karyopherin transporter</fullName>
    </submittedName>
</protein>